<dbReference type="EC" id="2.7.13.3" evidence="3"/>
<dbReference type="CDD" id="cd00075">
    <property type="entry name" value="HATPase"/>
    <property type="match status" value="1"/>
</dbReference>
<dbReference type="EMBL" id="BAAAEJ010000005">
    <property type="protein sequence ID" value="GAA0387809.1"/>
    <property type="molecule type" value="Genomic_DNA"/>
</dbReference>
<accession>A0ABP3I1X5</accession>
<comment type="catalytic activity">
    <reaction evidence="1">
        <text>ATP + protein L-histidine = ADP + protein N-phospho-L-histidine.</text>
        <dbReference type="EC" id="2.7.13.3"/>
    </reaction>
</comment>
<evidence type="ECO:0000259" key="11">
    <source>
        <dbReference type="PROSITE" id="PS50109"/>
    </source>
</evidence>
<dbReference type="SUPFAM" id="SSF55874">
    <property type="entry name" value="ATPase domain of HSP90 chaperone/DNA topoisomerase II/histidine kinase"/>
    <property type="match status" value="1"/>
</dbReference>
<dbReference type="InterPro" id="IPR050980">
    <property type="entry name" value="2C_sensor_his_kinase"/>
</dbReference>
<evidence type="ECO:0000256" key="2">
    <source>
        <dbReference type="ARBA" id="ARBA00004651"/>
    </source>
</evidence>
<dbReference type="Proteomes" id="UP001500791">
    <property type="component" value="Unassembled WGS sequence"/>
</dbReference>
<dbReference type="SMART" id="SM00387">
    <property type="entry name" value="HATPase_c"/>
    <property type="match status" value="1"/>
</dbReference>
<keyword evidence="6" id="KW-0808">Transferase</keyword>
<evidence type="ECO:0000256" key="8">
    <source>
        <dbReference type="ARBA" id="ARBA00022777"/>
    </source>
</evidence>
<keyword evidence="10" id="KW-0472">Membrane</keyword>
<reference evidence="13" key="1">
    <citation type="journal article" date="2019" name="Int. J. Syst. Evol. Microbiol.">
        <title>The Global Catalogue of Microorganisms (GCM) 10K type strain sequencing project: providing services to taxonomists for standard genome sequencing and annotation.</title>
        <authorList>
            <consortium name="The Broad Institute Genomics Platform"/>
            <consortium name="The Broad Institute Genome Sequencing Center for Infectious Disease"/>
            <person name="Wu L."/>
            <person name="Ma J."/>
        </authorList>
    </citation>
    <scope>NUCLEOTIDE SEQUENCE [LARGE SCALE GENOMIC DNA]</scope>
    <source>
        <strain evidence="13">JCM 13476</strain>
    </source>
</reference>
<protein>
    <recommendedName>
        <fullName evidence="3">histidine kinase</fullName>
        <ecNumber evidence="3">2.7.13.3</ecNumber>
    </recommendedName>
</protein>
<dbReference type="Gene3D" id="1.10.287.130">
    <property type="match status" value="1"/>
</dbReference>
<keyword evidence="10" id="KW-1133">Transmembrane helix</keyword>
<keyword evidence="8" id="KW-0418">Kinase</keyword>
<dbReference type="PRINTS" id="PR00344">
    <property type="entry name" value="BCTRLSENSOR"/>
</dbReference>
<feature type="transmembrane region" description="Helical" evidence="10">
    <location>
        <begin position="60"/>
        <end position="80"/>
    </location>
</feature>
<dbReference type="PANTHER" id="PTHR44936">
    <property type="entry name" value="SENSOR PROTEIN CREC"/>
    <property type="match status" value="1"/>
</dbReference>
<dbReference type="PROSITE" id="PS50109">
    <property type="entry name" value="HIS_KIN"/>
    <property type="match status" value="1"/>
</dbReference>
<gene>
    <name evidence="12" type="ORF">GCM10009093_13200</name>
</gene>
<dbReference type="PANTHER" id="PTHR44936:SF10">
    <property type="entry name" value="SENSOR PROTEIN RSTB"/>
    <property type="match status" value="1"/>
</dbReference>
<dbReference type="Pfam" id="PF25323">
    <property type="entry name" value="6TM_PilS"/>
    <property type="match status" value="1"/>
</dbReference>
<name>A0ABP3I1X5_9CAUL</name>
<dbReference type="RefSeq" id="WP_167178806.1">
    <property type="nucleotide sequence ID" value="NZ_BAAAEJ010000005.1"/>
</dbReference>
<dbReference type="InterPro" id="IPR036097">
    <property type="entry name" value="HisK_dim/P_sf"/>
</dbReference>
<dbReference type="InterPro" id="IPR003594">
    <property type="entry name" value="HATPase_dom"/>
</dbReference>
<feature type="transmembrane region" description="Helical" evidence="10">
    <location>
        <begin position="170"/>
        <end position="190"/>
    </location>
</feature>
<dbReference type="Pfam" id="PF00512">
    <property type="entry name" value="HisKA"/>
    <property type="match status" value="1"/>
</dbReference>
<comment type="subcellular location">
    <subcellularLocation>
        <location evidence="2">Cell membrane</location>
        <topology evidence="2">Multi-pass membrane protein</topology>
    </subcellularLocation>
</comment>
<evidence type="ECO:0000313" key="12">
    <source>
        <dbReference type="EMBL" id="GAA0387809.1"/>
    </source>
</evidence>
<feature type="domain" description="Histidine kinase" evidence="11">
    <location>
        <begin position="226"/>
        <end position="434"/>
    </location>
</feature>
<comment type="caution">
    <text evidence="12">The sequence shown here is derived from an EMBL/GenBank/DDBJ whole genome shotgun (WGS) entry which is preliminary data.</text>
</comment>
<dbReference type="SMART" id="SM00388">
    <property type="entry name" value="HisKA"/>
    <property type="match status" value="1"/>
</dbReference>
<dbReference type="InterPro" id="IPR036890">
    <property type="entry name" value="HATPase_C_sf"/>
</dbReference>
<evidence type="ECO:0000313" key="13">
    <source>
        <dbReference type="Proteomes" id="UP001500791"/>
    </source>
</evidence>
<keyword evidence="13" id="KW-1185">Reference proteome</keyword>
<dbReference type="Gene3D" id="3.30.565.10">
    <property type="entry name" value="Histidine kinase-like ATPase, C-terminal domain"/>
    <property type="match status" value="1"/>
</dbReference>
<dbReference type="GO" id="GO:0005524">
    <property type="term" value="F:ATP binding"/>
    <property type="evidence" value="ECO:0007669"/>
    <property type="project" value="UniProtKB-KW"/>
</dbReference>
<feature type="transmembrane region" description="Helical" evidence="10">
    <location>
        <begin position="35"/>
        <end position="54"/>
    </location>
</feature>
<evidence type="ECO:0000256" key="6">
    <source>
        <dbReference type="ARBA" id="ARBA00022679"/>
    </source>
</evidence>
<evidence type="ECO:0000256" key="10">
    <source>
        <dbReference type="SAM" id="Phobius"/>
    </source>
</evidence>
<evidence type="ECO:0000256" key="9">
    <source>
        <dbReference type="ARBA" id="ARBA00022840"/>
    </source>
</evidence>
<feature type="transmembrane region" description="Helical" evidence="10">
    <location>
        <begin position="137"/>
        <end position="158"/>
    </location>
</feature>
<evidence type="ECO:0000256" key="5">
    <source>
        <dbReference type="ARBA" id="ARBA00022553"/>
    </source>
</evidence>
<dbReference type="SUPFAM" id="SSF47384">
    <property type="entry name" value="Homodimeric domain of signal transducing histidine kinase"/>
    <property type="match status" value="1"/>
</dbReference>
<evidence type="ECO:0000256" key="4">
    <source>
        <dbReference type="ARBA" id="ARBA00022475"/>
    </source>
</evidence>
<sequence>MSSGSLFDLLTGQADENTLAPGAAGRRNMLLLIQLRWLAVVGQALTIAIIHWGFGIALPLGWLLLAPLALVILNLISLPLVLRRRSVTDGEIFISLCSDAAALAWLLYFSGGATNPFSALFVMQIVLAAVLLKRRYVWAFVLGTSAVLALLTLFHRPLPLPEEADARLGLLAQGSLINFVLIAVLLAAFVSRTIRNVQARDAWLADSRQQAAEHEHIVRMGLLASGAAHELGTPLASLSVILGDWKRDKTISADSDLVEDVEQMQAEVERCKTIVTNILMAAGAARGESPVIRRLSDFLHEVVDEWRERVGHDFSIHLHGPSPLNPSIIADPALKQVLSALMDNAAEAGATEVVLDAVADQEVLILTCTDNGPGMPEDILKHLGQPYQSTKGKAGSGLGLFLLVNVMRTLGGEVQAQNLKQGGTQIRLRLPREALAPK</sequence>
<keyword evidence="10" id="KW-0812">Transmembrane</keyword>
<keyword evidence="9 12" id="KW-0067">ATP-binding</keyword>
<keyword evidence="7" id="KW-0547">Nucleotide-binding</keyword>
<dbReference type="CDD" id="cd00082">
    <property type="entry name" value="HisKA"/>
    <property type="match status" value="1"/>
</dbReference>
<evidence type="ECO:0000256" key="7">
    <source>
        <dbReference type="ARBA" id="ARBA00022741"/>
    </source>
</evidence>
<dbReference type="InterPro" id="IPR003661">
    <property type="entry name" value="HisK_dim/P_dom"/>
</dbReference>
<evidence type="ECO:0000256" key="1">
    <source>
        <dbReference type="ARBA" id="ARBA00000085"/>
    </source>
</evidence>
<keyword evidence="4" id="KW-1003">Cell membrane</keyword>
<organism evidence="12 13">
    <name type="scientific">Brevundimonas terrae</name>
    <dbReference type="NCBI Taxonomy" id="363631"/>
    <lineage>
        <taxon>Bacteria</taxon>
        <taxon>Pseudomonadati</taxon>
        <taxon>Pseudomonadota</taxon>
        <taxon>Alphaproteobacteria</taxon>
        <taxon>Caulobacterales</taxon>
        <taxon>Caulobacteraceae</taxon>
        <taxon>Brevundimonas</taxon>
    </lineage>
</organism>
<proteinExistence type="predicted"/>
<evidence type="ECO:0000256" key="3">
    <source>
        <dbReference type="ARBA" id="ARBA00012438"/>
    </source>
</evidence>
<dbReference type="Pfam" id="PF02518">
    <property type="entry name" value="HATPase_c"/>
    <property type="match status" value="1"/>
</dbReference>
<dbReference type="InterPro" id="IPR004358">
    <property type="entry name" value="Sig_transdc_His_kin-like_C"/>
</dbReference>
<dbReference type="InterPro" id="IPR005467">
    <property type="entry name" value="His_kinase_dom"/>
</dbReference>
<keyword evidence="5" id="KW-0597">Phosphoprotein</keyword>